<dbReference type="EMBL" id="AP024488">
    <property type="protein sequence ID" value="BCS99093.1"/>
    <property type="molecule type" value="Genomic_DNA"/>
</dbReference>
<dbReference type="PANTHER" id="PTHR43278">
    <property type="entry name" value="NAD(P)H-DEPENDENT FMN-CONTAINING OXIDOREDUCTASE YWQN-RELATED"/>
    <property type="match status" value="1"/>
</dbReference>
<reference evidence="4 5" key="1">
    <citation type="submission" date="2021-02" db="EMBL/GenBank/DDBJ databases">
        <title>Complete genome of Desulfoluna sp. strain ASN36.</title>
        <authorList>
            <person name="Takahashi A."/>
            <person name="Kojima H."/>
            <person name="Fukui M."/>
        </authorList>
    </citation>
    <scope>NUCLEOTIDE SEQUENCE [LARGE SCALE GENOMIC DNA]</scope>
    <source>
        <strain evidence="4 5">ASN36</strain>
    </source>
</reference>
<evidence type="ECO:0000259" key="3">
    <source>
        <dbReference type="Pfam" id="PF03358"/>
    </source>
</evidence>
<dbReference type="RefSeq" id="WP_236890449.1">
    <property type="nucleotide sequence ID" value="NZ_AP024488.1"/>
</dbReference>
<feature type="domain" description="NADPH-dependent FMN reductase-like" evidence="3">
    <location>
        <begin position="1"/>
        <end position="132"/>
    </location>
</feature>
<proteinExistence type="predicted"/>
<evidence type="ECO:0000313" key="4">
    <source>
        <dbReference type="EMBL" id="BCS99093.1"/>
    </source>
</evidence>
<dbReference type="InterPro" id="IPR051796">
    <property type="entry name" value="ISF_SsuE-like"/>
</dbReference>
<dbReference type="InterPro" id="IPR005025">
    <property type="entry name" value="FMN_Rdtase-like_dom"/>
</dbReference>
<feature type="domain" description="NADPH-dependent FMN reductase-like" evidence="3">
    <location>
        <begin position="213"/>
        <end position="341"/>
    </location>
</feature>
<keyword evidence="1" id="KW-0285">Flavoprotein</keyword>
<evidence type="ECO:0000313" key="5">
    <source>
        <dbReference type="Proteomes" id="UP001320148"/>
    </source>
</evidence>
<evidence type="ECO:0000256" key="2">
    <source>
        <dbReference type="ARBA" id="ARBA00022643"/>
    </source>
</evidence>
<sequence>MNITVLSGSPKGKHSVTLQSVNYISKLYPEHTFDVFHIGQTIKTLMEDDEAFNTVMASVEASDLIIWATPVYVTLVPAQYKRFIEKIFSSGSAHLFKGKYSAVITTSISFFDNCAVDYLRAISDDLKMLFAGSYATDSYDLLSEEGQTRHSQFAAQLFEDIEAKALFGSRTLPLTDSWHVYNSGPDSAMVDTGSKKVLLLKDETYNDTNLGRMIERCVAGFKADIEVINLSDLTIKGDCLGCIQCGFDHHCVYEGQDDFIDFAKEKVAEADILILAGEVRDRWLSSTWKQFFDRSFYQNHVPALKDKQIGLLISGPLTQMTALKATLDAITEWQGAHVVDTVTDEVEDSTFIDSRIDTLVRRIASFAEHGYIRPATFVGVGGRKIFRDDVWGRHRFVFQADHAHYESNGFYDFPHDDAFSLKMSEDMIKLTADPEMRKAVRKMLKKEMVKPHIKVVEKAGAEEV</sequence>
<gene>
    <name evidence="4" type="ORF">DSLASN_47250</name>
</gene>
<dbReference type="Proteomes" id="UP001320148">
    <property type="component" value="Chromosome"/>
</dbReference>
<dbReference type="Pfam" id="PF03358">
    <property type="entry name" value="FMN_red"/>
    <property type="match status" value="2"/>
</dbReference>
<dbReference type="Gene3D" id="3.40.50.360">
    <property type="match status" value="2"/>
</dbReference>
<evidence type="ECO:0000256" key="1">
    <source>
        <dbReference type="ARBA" id="ARBA00022630"/>
    </source>
</evidence>
<name>A0ABN6FA96_9BACT</name>
<organism evidence="4 5">
    <name type="scientific">Desulfoluna limicola</name>
    <dbReference type="NCBI Taxonomy" id="2810562"/>
    <lineage>
        <taxon>Bacteria</taxon>
        <taxon>Pseudomonadati</taxon>
        <taxon>Thermodesulfobacteriota</taxon>
        <taxon>Desulfobacteria</taxon>
        <taxon>Desulfobacterales</taxon>
        <taxon>Desulfolunaceae</taxon>
        <taxon>Desulfoluna</taxon>
    </lineage>
</organism>
<dbReference type="SUPFAM" id="SSF52218">
    <property type="entry name" value="Flavoproteins"/>
    <property type="match status" value="2"/>
</dbReference>
<dbReference type="PANTHER" id="PTHR43278:SF4">
    <property type="entry name" value="NAD(P)H-DEPENDENT FMN-CONTAINING OXIDOREDUCTASE YWQN-RELATED"/>
    <property type="match status" value="1"/>
</dbReference>
<keyword evidence="2" id="KW-0288">FMN</keyword>
<keyword evidence="5" id="KW-1185">Reference proteome</keyword>
<dbReference type="InterPro" id="IPR029039">
    <property type="entry name" value="Flavoprotein-like_sf"/>
</dbReference>
<protein>
    <submittedName>
        <fullName evidence="4">Flavodoxin</fullName>
    </submittedName>
</protein>
<accession>A0ABN6FA96</accession>